<keyword evidence="2" id="KW-0805">Transcription regulation</keyword>
<dbReference type="InterPro" id="IPR036390">
    <property type="entry name" value="WH_DNA-bd_sf"/>
</dbReference>
<dbReference type="SUPFAM" id="SSF53850">
    <property type="entry name" value="Periplasmic binding protein-like II"/>
    <property type="match status" value="1"/>
</dbReference>
<dbReference type="Gene3D" id="1.10.10.10">
    <property type="entry name" value="Winged helix-like DNA-binding domain superfamily/Winged helix DNA-binding domain"/>
    <property type="match status" value="1"/>
</dbReference>
<evidence type="ECO:0000313" key="6">
    <source>
        <dbReference type="EMBL" id="AWB32888.1"/>
    </source>
</evidence>
<evidence type="ECO:0000256" key="4">
    <source>
        <dbReference type="ARBA" id="ARBA00023163"/>
    </source>
</evidence>
<evidence type="ECO:0000256" key="3">
    <source>
        <dbReference type="ARBA" id="ARBA00023125"/>
    </source>
</evidence>
<dbReference type="InterPro" id="IPR000847">
    <property type="entry name" value="LysR_HTH_N"/>
</dbReference>
<accession>A0A2R4XGD7</accession>
<sequence length="317" mass="35349">MKLENQVDWEKLKLFALTVECGSMAEAARRARMTRANVSHQLRALETSLGSQLLRRTTRKRDLTQAGKILYEHVRRMMQESVAAVTAIEELGRIVRGDVRIRLPTGLGHLYLTPLLLDFVRQHPAITLRVNINDHLGDLISAEVDVALKIATDMDQTDVVSRVGPVHWCLCASPDYLRETTALLRPDDLVQHAVITPAAVGRSFAMELNRAGQCVSIPITPRLQSGDYPFLVQAVLAGMGVAMLPRYAVWRQLRDGDLVEVLPEYTARGAGDSLFVMASGGRYPSLAAQTLVEFMVRHIIEKMQDWYPGMAVLPEKN</sequence>
<dbReference type="Gene3D" id="3.40.190.290">
    <property type="match status" value="1"/>
</dbReference>
<dbReference type="InterPro" id="IPR058163">
    <property type="entry name" value="LysR-type_TF_proteobact-type"/>
</dbReference>
<dbReference type="InterPro" id="IPR036388">
    <property type="entry name" value="WH-like_DNA-bd_sf"/>
</dbReference>
<dbReference type="PROSITE" id="PS50931">
    <property type="entry name" value="HTH_LYSR"/>
    <property type="match status" value="1"/>
</dbReference>
<dbReference type="GO" id="GO:0003700">
    <property type="term" value="F:DNA-binding transcription factor activity"/>
    <property type="evidence" value="ECO:0007669"/>
    <property type="project" value="InterPro"/>
</dbReference>
<dbReference type="PANTHER" id="PTHR30537">
    <property type="entry name" value="HTH-TYPE TRANSCRIPTIONAL REGULATOR"/>
    <property type="match status" value="1"/>
</dbReference>
<dbReference type="FunFam" id="1.10.10.10:FF:000001">
    <property type="entry name" value="LysR family transcriptional regulator"/>
    <property type="match status" value="1"/>
</dbReference>
<organism evidence="6 7">
    <name type="scientific">Orrella marina</name>
    <dbReference type="NCBI Taxonomy" id="2163011"/>
    <lineage>
        <taxon>Bacteria</taxon>
        <taxon>Pseudomonadati</taxon>
        <taxon>Pseudomonadota</taxon>
        <taxon>Betaproteobacteria</taxon>
        <taxon>Burkholderiales</taxon>
        <taxon>Alcaligenaceae</taxon>
        <taxon>Orrella</taxon>
    </lineage>
</organism>
<dbReference type="SUPFAM" id="SSF46785">
    <property type="entry name" value="Winged helix' DNA-binding domain"/>
    <property type="match status" value="1"/>
</dbReference>
<keyword evidence="7" id="KW-1185">Reference proteome</keyword>
<keyword evidence="4" id="KW-0804">Transcription</keyword>
<keyword evidence="3" id="KW-0238">DNA-binding</keyword>
<dbReference type="Pfam" id="PF03466">
    <property type="entry name" value="LysR_substrate"/>
    <property type="match status" value="1"/>
</dbReference>
<dbReference type="Proteomes" id="UP000244571">
    <property type="component" value="Chromosome"/>
</dbReference>
<protein>
    <submittedName>
        <fullName evidence="6">LysR family transcriptional regulator</fullName>
    </submittedName>
</protein>
<dbReference type="InterPro" id="IPR005119">
    <property type="entry name" value="LysR_subst-bd"/>
</dbReference>
<evidence type="ECO:0000259" key="5">
    <source>
        <dbReference type="PROSITE" id="PS50931"/>
    </source>
</evidence>
<evidence type="ECO:0000256" key="1">
    <source>
        <dbReference type="ARBA" id="ARBA00009437"/>
    </source>
</evidence>
<proteinExistence type="inferred from homology"/>
<dbReference type="CDD" id="cd08422">
    <property type="entry name" value="PBP2_CrgA_like"/>
    <property type="match status" value="1"/>
</dbReference>
<dbReference type="PANTHER" id="PTHR30537:SF5">
    <property type="entry name" value="HTH-TYPE TRANSCRIPTIONAL ACTIVATOR TTDR-RELATED"/>
    <property type="match status" value="1"/>
</dbReference>
<name>A0A2R4XGD7_9BURK</name>
<dbReference type="RefSeq" id="WP_108620329.1">
    <property type="nucleotide sequence ID" value="NZ_CP028901.1"/>
</dbReference>
<dbReference type="GO" id="GO:0006351">
    <property type="term" value="P:DNA-templated transcription"/>
    <property type="evidence" value="ECO:0007669"/>
    <property type="project" value="TreeGrafter"/>
</dbReference>
<dbReference type="EMBL" id="CP028901">
    <property type="protein sequence ID" value="AWB32888.1"/>
    <property type="molecule type" value="Genomic_DNA"/>
</dbReference>
<evidence type="ECO:0000256" key="2">
    <source>
        <dbReference type="ARBA" id="ARBA00023015"/>
    </source>
</evidence>
<dbReference type="AlphaFoldDB" id="A0A2R4XGD7"/>
<dbReference type="GO" id="GO:0043565">
    <property type="term" value="F:sequence-specific DNA binding"/>
    <property type="evidence" value="ECO:0007669"/>
    <property type="project" value="TreeGrafter"/>
</dbReference>
<dbReference type="Pfam" id="PF00126">
    <property type="entry name" value="HTH_1"/>
    <property type="match status" value="1"/>
</dbReference>
<comment type="similarity">
    <text evidence="1">Belongs to the LysR transcriptional regulatory family.</text>
</comment>
<gene>
    <name evidence="6" type="ORF">DBV39_03200</name>
</gene>
<feature type="domain" description="HTH lysR-type" evidence="5">
    <location>
        <begin position="7"/>
        <end position="64"/>
    </location>
</feature>
<dbReference type="KEGG" id="boz:DBV39_03200"/>
<dbReference type="OrthoDB" id="8714815at2"/>
<reference evidence="6 7" key="1">
    <citation type="submission" date="2018-04" db="EMBL/GenBank/DDBJ databases">
        <title>Bordetella sp. HZ20 isolated from seawater.</title>
        <authorList>
            <person name="Sun C."/>
        </authorList>
    </citation>
    <scope>NUCLEOTIDE SEQUENCE [LARGE SCALE GENOMIC DNA]</scope>
    <source>
        <strain evidence="6 7">HZ20</strain>
    </source>
</reference>
<evidence type="ECO:0000313" key="7">
    <source>
        <dbReference type="Proteomes" id="UP000244571"/>
    </source>
</evidence>